<dbReference type="PROSITE" id="PS51722">
    <property type="entry name" value="G_TR_2"/>
    <property type="match status" value="1"/>
</dbReference>
<dbReference type="SUPFAM" id="SSF54980">
    <property type="entry name" value="EF-G C-terminal domain-like"/>
    <property type="match status" value="1"/>
</dbReference>
<sequence>MRLPRTRPPLMWAAMSNRAPLPPEIARRRTFAIISHPDAGKTTLTEKFLLFGGAIQMAGQVRAKGEARRTRSDFLQMEKERGISVSASAMSFDYRDWRFNLVDTPGHSDFSEDTYRTLTAVDAAVMVIDGAKGVESQTRKLFEVCRLRDLPILTFCNKMDRESRDTFEIISEIQETLAIDVTPASWPIGMGRDFIGAYDLLHDRLELMDRADRNRLAESVKIDGLDDPRIAEHVPPELLARLREEVEMARGLLPPFDRQAVLEGHLTPIWFGSAINSFGVRELMDGIGAYGPEPQPQRAEPRQIAPEEETVTGFVFKVQANMDPKHRDRVAFVRLASGHFERGMKLYHVRAGKPITVSAPVLFLAADRELAEEAWAGDIIGIPNHGQLRIGDTLTEGEALRVTGIPSFAPELLQAVRPGDPMKAKHLEKALMQFAEEGAAKVFKPLIGSGHIVGVVGALQFDVLASRIELEYGLPVRFEGTQFTSARWVQGPREAVDELIAKNKAHIAHDNDGDVVFLTRLQWDIDRVQRDFPALRLSATKEMMTA</sequence>
<evidence type="ECO:0000256" key="5">
    <source>
        <dbReference type="ARBA" id="ARBA00022917"/>
    </source>
</evidence>
<dbReference type="CDD" id="cd04169">
    <property type="entry name" value="RF3"/>
    <property type="match status" value="1"/>
</dbReference>
<comment type="function">
    <text evidence="7 9">Increases the formation of ribosomal termination complexes and stimulates activities of RF-1 and RF-2. It binds guanine nucleotides and has strong preference for UGA stop codons. It may interact directly with the ribosome. The stimulation of RF-1 and RF-2 is significantly reduced by GTP and GDP, but not by GMP.</text>
</comment>
<dbReference type="PATRIC" id="fig|1123069.3.peg.297"/>
<dbReference type="GO" id="GO:0016149">
    <property type="term" value="F:translation release factor activity, codon specific"/>
    <property type="evidence" value="ECO:0007669"/>
    <property type="project" value="UniProtKB-UniRule"/>
</dbReference>
<organism evidence="11 12">
    <name type="scientific">Rubellimicrobium thermophilum DSM 16684</name>
    <dbReference type="NCBI Taxonomy" id="1123069"/>
    <lineage>
        <taxon>Bacteria</taxon>
        <taxon>Pseudomonadati</taxon>
        <taxon>Pseudomonadota</taxon>
        <taxon>Alphaproteobacteria</taxon>
        <taxon>Rhodobacterales</taxon>
        <taxon>Roseobacteraceae</taxon>
        <taxon>Rubellimicrobium</taxon>
    </lineage>
</organism>
<evidence type="ECO:0000256" key="3">
    <source>
        <dbReference type="ARBA" id="ARBA00022490"/>
    </source>
</evidence>
<dbReference type="InterPro" id="IPR005225">
    <property type="entry name" value="Small_GTP-bd"/>
</dbReference>
<feature type="domain" description="Tr-type G" evidence="10">
    <location>
        <begin position="26"/>
        <end position="295"/>
    </location>
</feature>
<dbReference type="GO" id="GO:0006449">
    <property type="term" value="P:regulation of translational termination"/>
    <property type="evidence" value="ECO:0007669"/>
    <property type="project" value="UniProtKB-UniRule"/>
</dbReference>
<dbReference type="Proteomes" id="UP000015346">
    <property type="component" value="Unassembled WGS sequence"/>
</dbReference>
<dbReference type="InterPro" id="IPR053905">
    <property type="entry name" value="EF-G-like_DII"/>
</dbReference>
<dbReference type="PRINTS" id="PR00315">
    <property type="entry name" value="ELONGATNFCT"/>
</dbReference>
<evidence type="ECO:0000256" key="6">
    <source>
        <dbReference type="ARBA" id="ARBA00023134"/>
    </source>
</evidence>
<dbReference type="SUPFAM" id="SSF50447">
    <property type="entry name" value="Translation proteins"/>
    <property type="match status" value="1"/>
</dbReference>
<dbReference type="Pfam" id="PF16658">
    <property type="entry name" value="RF3_C"/>
    <property type="match status" value="1"/>
</dbReference>
<comment type="caution">
    <text evidence="11">The sequence shown here is derived from an EMBL/GenBank/DDBJ whole genome shotgun (WGS) entry which is preliminary data.</text>
</comment>
<gene>
    <name evidence="9" type="primary">prfC</name>
    <name evidence="11" type="ORF">ruthe_00335</name>
</gene>
<evidence type="ECO:0000313" key="12">
    <source>
        <dbReference type="Proteomes" id="UP000015346"/>
    </source>
</evidence>
<evidence type="ECO:0000256" key="7">
    <source>
        <dbReference type="ARBA" id="ARBA00025017"/>
    </source>
</evidence>
<name>S9SML3_9RHOB</name>
<dbReference type="SUPFAM" id="SSF52540">
    <property type="entry name" value="P-loop containing nucleoside triphosphate hydrolases"/>
    <property type="match status" value="1"/>
</dbReference>
<keyword evidence="4 9" id="KW-0547">Nucleotide-binding</keyword>
<dbReference type="InterPro" id="IPR004548">
    <property type="entry name" value="PrfC"/>
</dbReference>
<feature type="binding site" evidence="9">
    <location>
        <begin position="157"/>
        <end position="160"/>
    </location>
    <ligand>
        <name>GTP</name>
        <dbReference type="ChEBI" id="CHEBI:37565"/>
    </ligand>
</feature>
<dbReference type="PANTHER" id="PTHR43556">
    <property type="entry name" value="PEPTIDE CHAIN RELEASE FACTOR RF3"/>
    <property type="match status" value="1"/>
</dbReference>
<dbReference type="EMBL" id="AOLV01000005">
    <property type="protein sequence ID" value="EPX87629.1"/>
    <property type="molecule type" value="Genomic_DNA"/>
</dbReference>
<dbReference type="GO" id="GO:0003924">
    <property type="term" value="F:GTPase activity"/>
    <property type="evidence" value="ECO:0007669"/>
    <property type="project" value="InterPro"/>
</dbReference>
<accession>S9SML3</accession>
<evidence type="ECO:0000313" key="11">
    <source>
        <dbReference type="EMBL" id="EPX87629.1"/>
    </source>
</evidence>
<dbReference type="FunFam" id="2.40.30.10:FF:000040">
    <property type="entry name" value="Peptide chain release factor 3"/>
    <property type="match status" value="1"/>
</dbReference>
<comment type="similarity">
    <text evidence="2 9">Belongs to the TRAFAC class translation factor GTPase superfamily. Classic translation factor GTPase family. PrfC subfamily.</text>
</comment>
<evidence type="ECO:0000256" key="2">
    <source>
        <dbReference type="ARBA" id="ARBA00009978"/>
    </source>
</evidence>
<evidence type="ECO:0000259" key="10">
    <source>
        <dbReference type="PROSITE" id="PS51722"/>
    </source>
</evidence>
<dbReference type="AlphaFoldDB" id="S9SML3"/>
<evidence type="ECO:0000256" key="9">
    <source>
        <dbReference type="HAMAP-Rule" id="MF_00072"/>
    </source>
</evidence>
<dbReference type="Pfam" id="PF00009">
    <property type="entry name" value="GTP_EFTU"/>
    <property type="match status" value="1"/>
</dbReference>
<dbReference type="NCBIfam" id="TIGR00503">
    <property type="entry name" value="prfC"/>
    <property type="match status" value="1"/>
</dbReference>
<dbReference type="InterPro" id="IPR009000">
    <property type="entry name" value="Transl_B-barrel_sf"/>
</dbReference>
<dbReference type="InterPro" id="IPR038467">
    <property type="entry name" value="RF3_dom_3_sf"/>
</dbReference>
<dbReference type="STRING" id="1123069.ruthe_00335"/>
<dbReference type="Gene3D" id="3.40.50.300">
    <property type="entry name" value="P-loop containing nucleotide triphosphate hydrolases"/>
    <property type="match status" value="1"/>
</dbReference>
<dbReference type="Gene3D" id="2.40.30.10">
    <property type="entry name" value="Translation factors"/>
    <property type="match status" value="1"/>
</dbReference>
<keyword evidence="3 9" id="KW-0963">Cytoplasm</keyword>
<evidence type="ECO:0000256" key="4">
    <source>
        <dbReference type="ARBA" id="ARBA00022741"/>
    </source>
</evidence>
<dbReference type="NCBIfam" id="NF001964">
    <property type="entry name" value="PRK00741.1"/>
    <property type="match status" value="1"/>
</dbReference>
<dbReference type="InterPro" id="IPR000795">
    <property type="entry name" value="T_Tr_GTP-bd_dom"/>
</dbReference>
<keyword evidence="5 9" id="KW-0648">Protein biosynthesis</keyword>
<dbReference type="Pfam" id="PF22042">
    <property type="entry name" value="EF-G_D2"/>
    <property type="match status" value="1"/>
</dbReference>
<dbReference type="FunFam" id="3.40.50.300:FF:000542">
    <property type="entry name" value="Peptide chain release factor 3"/>
    <property type="match status" value="1"/>
</dbReference>
<feature type="binding site" evidence="9">
    <location>
        <begin position="35"/>
        <end position="42"/>
    </location>
    <ligand>
        <name>GTP</name>
        <dbReference type="ChEBI" id="CHEBI:37565"/>
    </ligand>
</feature>
<comment type="subcellular location">
    <subcellularLocation>
        <location evidence="1 9">Cytoplasm</location>
    </subcellularLocation>
</comment>
<keyword evidence="12" id="KW-1185">Reference proteome</keyword>
<protein>
    <recommendedName>
        <fullName evidence="8 9">Peptide chain release factor 3</fullName>
        <shortName evidence="9">RF-3</shortName>
    </recommendedName>
</protein>
<dbReference type="Gene3D" id="3.30.70.3280">
    <property type="entry name" value="Peptide chain release factor 3, domain III"/>
    <property type="match status" value="1"/>
</dbReference>
<dbReference type="NCBIfam" id="TIGR00231">
    <property type="entry name" value="small_GTP"/>
    <property type="match status" value="1"/>
</dbReference>
<dbReference type="InterPro" id="IPR032090">
    <property type="entry name" value="RF3_C"/>
</dbReference>
<reference evidence="11 12" key="1">
    <citation type="journal article" date="2013" name="Stand. Genomic Sci.">
        <title>Genome sequence of the reddish-pigmented Rubellimicrobium thermophilum type strain (DSM 16684(T)), a member of the Roseobacter clade.</title>
        <authorList>
            <person name="Fiebig A."/>
            <person name="Riedel T."/>
            <person name="Gronow S."/>
            <person name="Petersen J."/>
            <person name="Klenk H.P."/>
            <person name="Goker M."/>
        </authorList>
    </citation>
    <scope>NUCLEOTIDE SEQUENCE [LARGE SCALE GENOMIC DNA]</scope>
    <source>
        <strain evidence="11 12">DSM 16684</strain>
    </source>
</reference>
<dbReference type="InterPro" id="IPR041732">
    <property type="entry name" value="RF3_GTP-bd"/>
</dbReference>
<dbReference type="GO" id="GO:0005829">
    <property type="term" value="C:cytosol"/>
    <property type="evidence" value="ECO:0007669"/>
    <property type="project" value="TreeGrafter"/>
</dbReference>
<feature type="binding site" evidence="9">
    <location>
        <begin position="103"/>
        <end position="107"/>
    </location>
    <ligand>
        <name>GTP</name>
        <dbReference type="ChEBI" id="CHEBI:37565"/>
    </ligand>
</feature>
<keyword evidence="6 9" id="KW-0342">GTP-binding</keyword>
<evidence type="ECO:0000256" key="1">
    <source>
        <dbReference type="ARBA" id="ARBA00004496"/>
    </source>
</evidence>
<dbReference type="HAMAP" id="MF_00072">
    <property type="entry name" value="Rel_fac_3"/>
    <property type="match status" value="1"/>
</dbReference>
<evidence type="ECO:0000256" key="8">
    <source>
        <dbReference type="ARBA" id="ARBA00073639"/>
    </source>
</evidence>
<dbReference type="FunFam" id="3.30.70.3280:FF:000001">
    <property type="entry name" value="Peptide chain release factor 3"/>
    <property type="match status" value="1"/>
</dbReference>
<dbReference type="InterPro" id="IPR035647">
    <property type="entry name" value="EFG_III/V"/>
</dbReference>
<dbReference type="GO" id="GO:0016150">
    <property type="term" value="F:translation release factor activity, codon nonspecific"/>
    <property type="evidence" value="ECO:0007669"/>
    <property type="project" value="TreeGrafter"/>
</dbReference>
<dbReference type="GO" id="GO:0097216">
    <property type="term" value="F:guanosine tetraphosphate binding"/>
    <property type="evidence" value="ECO:0007669"/>
    <property type="project" value="UniProtKB-ARBA"/>
</dbReference>
<dbReference type="GO" id="GO:0005525">
    <property type="term" value="F:GTP binding"/>
    <property type="evidence" value="ECO:0007669"/>
    <property type="project" value="UniProtKB-UniRule"/>
</dbReference>
<proteinExistence type="inferred from homology"/>
<dbReference type="CDD" id="cd16259">
    <property type="entry name" value="RF3_III"/>
    <property type="match status" value="1"/>
</dbReference>
<dbReference type="PANTHER" id="PTHR43556:SF2">
    <property type="entry name" value="PEPTIDE CHAIN RELEASE FACTOR RF3"/>
    <property type="match status" value="1"/>
</dbReference>
<dbReference type="PROSITE" id="PS00301">
    <property type="entry name" value="G_TR_1"/>
    <property type="match status" value="1"/>
</dbReference>
<dbReference type="InterPro" id="IPR027417">
    <property type="entry name" value="P-loop_NTPase"/>
</dbReference>
<dbReference type="InterPro" id="IPR031157">
    <property type="entry name" value="G_TR_CS"/>
</dbReference>
<dbReference type="HOGENOM" id="CLU_002794_2_1_5"/>